<dbReference type="SUPFAM" id="SSF54373">
    <property type="entry name" value="FAD-linked reductases, C-terminal domain"/>
    <property type="match status" value="1"/>
</dbReference>
<dbReference type="InterPro" id="IPR050464">
    <property type="entry name" value="Zeta_carotene_desat/Oxidored"/>
</dbReference>
<keyword evidence="3" id="KW-1185">Reference proteome</keyword>
<dbReference type="PANTHER" id="PTHR42923:SF3">
    <property type="entry name" value="PROTOPORPHYRINOGEN OXIDASE"/>
    <property type="match status" value="1"/>
</dbReference>
<proteinExistence type="predicted"/>
<evidence type="ECO:0000313" key="2">
    <source>
        <dbReference type="EMBL" id="MDR7346673.1"/>
    </source>
</evidence>
<dbReference type="RefSeq" id="WP_310171921.1">
    <property type="nucleotide sequence ID" value="NZ_BAABHE010000002.1"/>
</dbReference>
<keyword evidence="2" id="KW-0560">Oxidoreductase</keyword>
<accession>A0ABU2AZ94</accession>
<dbReference type="InterPro" id="IPR002937">
    <property type="entry name" value="Amino_oxidase"/>
</dbReference>
<dbReference type="Gene3D" id="3.50.50.60">
    <property type="entry name" value="FAD/NAD(P)-binding domain"/>
    <property type="match status" value="1"/>
</dbReference>
<dbReference type="Pfam" id="PF01593">
    <property type="entry name" value="Amino_oxidase"/>
    <property type="match status" value="1"/>
</dbReference>
<dbReference type="GO" id="GO:0004729">
    <property type="term" value="F:oxygen-dependent protoporphyrinogen oxidase activity"/>
    <property type="evidence" value="ECO:0007669"/>
    <property type="project" value="UniProtKB-EC"/>
</dbReference>
<protein>
    <submittedName>
        <fullName evidence="2">Oxygen-dependent protoporphyrinogen oxidase</fullName>
        <ecNumber evidence="2">1.3.3.4</ecNumber>
    </submittedName>
</protein>
<dbReference type="Gene3D" id="1.10.3110.10">
    <property type="entry name" value="protoporphyrinogen ix oxidase, domain 3"/>
    <property type="match status" value="1"/>
</dbReference>
<feature type="domain" description="Amine oxidase" evidence="1">
    <location>
        <begin position="12"/>
        <end position="299"/>
    </location>
</feature>
<dbReference type="InterPro" id="IPR036188">
    <property type="entry name" value="FAD/NAD-bd_sf"/>
</dbReference>
<evidence type="ECO:0000313" key="3">
    <source>
        <dbReference type="Proteomes" id="UP001183794"/>
    </source>
</evidence>
<dbReference type="SUPFAM" id="SSF51905">
    <property type="entry name" value="FAD/NAD(P)-binding domain"/>
    <property type="match status" value="1"/>
</dbReference>
<name>A0ABU2AZ94_9MICC</name>
<organism evidence="2 3">
    <name type="scientific">Enteractinococcus fodinae</name>
    <dbReference type="NCBI Taxonomy" id="684663"/>
    <lineage>
        <taxon>Bacteria</taxon>
        <taxon>Bacillati</taxon>
        <taxon>Actinomycetota</taxon>
        <taxon>Actinomycetes</taxon>
        <taxon>Micrococcales</taxon>
        <taxon>Micrococcaceae</taxon>
    </lineage>
</organism>
<sequence>MAHVVVVGAGYAGLVAAYTAVQAGHSVTVLEAAPTAGGAIQPLTFDLPEGPLTVDAGAEAYAARSQQVEELIAELGLGEDLVTPDPAGSWLYLPEVGAVPAPKVGMWGIPGHPSAPEVIQALGPAGAARAAQELAMPMHNWALRRAAGEPITVGELVVDRFGTAVLNRLVAPVVAGVHSADPYDVDIETIAPGLIDAAIQHDSVALAIAERRAAAPPGAAVKTLAGGMHRLVAALVEYLQDRAQVRFNTEVTALAADGPAVLTAAGERITADRIVVAINGPSAFDLMAPVAQLTDRPELGAGVALVALVVDDPRLNDHPRGTGMLVSPAATTVAAKAATHVTAKWDWARQAATAQADHRHVLRLSYGRITDPADGSAPGHDTADAQLFDLALSDAAAMFGLKQAQLAEAVVAQQVIRWREAMPLTTPENAQRLKAMTQAARATDWLHVTGAWFAGTGLAAITKHATELYPLQ</sequence>
<reference evidence="2 3" key="1">
    <citation type="submission" date="2023-07" db="EMBL/GenBank/DDBJ databases">
        <title>Sequencing the genomes of 1000 actinobacteria strains.</title>
        <authorList>
            <person name="Klenk H.-P."/>
        </authorList>
    </citation>
    <scope>NUCLEOTIDE SEQUENCE [LARGE SCALE GENOMIC DNA]</scope>
    <source>
        <strain evidence="2 3">DSM 22966</strain>
    </source>
</reference>
<comment type="caution">
    <text evidence="2">The sequence shown here is derived from an EMBL/GenBank/DDBJ whole genome shotgun (WGS) entry which is preliminary data.</text>
</comment>
<gene>
    <name evidence="2" type="ORF">J2S62_000930</name>
</gene>
<dbReference type="Proteomes" id="UP001183794">
    <property type="component" value="Unassembled WGS sequence"/>
</dbReference>
<dbReference type="EC" id="1.3.3.4" evidence="2"/>
<dbReference type="EMBL" id="JAVDYJ010000001">
    <property type="protein sequence ID" value="MDR7346673.1"/>
    <property type="molecule type" value="Genomic_DNA"/>
</dbReference>
<dbReference type="PANTHER" id="PTHR42923">
    <property type="entry name" value="PROTOPORPHYRINOGEN OXIDASE"/>
    <property type="match status" value="1"/>
</dbReference>
<evidence type="ECO:0000259" key="1">
    <source>
        <dbReference type="Pfam" id="PF01593"/>
    </source>
</evidence>
<dbReference type="Gene3D" id="3.90.660.20">
    <property type="entry name" value="Protoporphyrinogen oxidase, mitochondrial, domain 2"/>
    <property type="match status" value="1"/>
</dbReference>